<feature type="region of interest" description="Disordered" evidence="1">
    <location>
        <begin position="643"/>
        <end position="672"/>
    </location>
</feature>
<dbReference type="Proteomes" id="UP001500889">
    <property type="component" value="Chromosome O"/>
</dbReference>
<evidence type="ECO:0000313" key="4">
    <source>
        <dbReference type="Proteomes" id="UP001500889"/>
    </source>
</evidence>
<feature type="compositionally biased region" description="Polar residues" evidence="1">
    <location>
        <begin position="882"/>
        <end position="892"/>
    </location>
</feature>
<evidence type="ECO:0000256" key="1">
    <source>
        <dbReference type="SAM" id="MobiDB-lite"/>
    </source>
</evidence>
<feature type="chain" id="PRO_5043986799" evidence="2">
    <location>
        <begin position="16"/>
        <end position="1805"/>
    </location>
</feature>
<feature type="region of interest" description="Disordered" evidence="1">
    <location>
        <begin position="452"/>
        <end position="499"/>
    </location>
</feature>
<feature type="compositionally biased region" description="Polar residues" evidence="1">
    <location>
        <begin position="1253"/>
        <end position="1273"/>
    </location>
</feature>
<evidence type="ECO:0000256" key="2">
    <source>
        <dbReference type="SAM" id="SignalP"/>
    </source>
</evidence>
<feature type="compositionally biased region" description="Polar residues" evidence="1">
    <location>
        <begin position="86"/>
        <end position="97"/>
    </location>
</feature>
<feature type="compositionally biased region" description="Low complexity" evidence="1">
    <location>
        <begin position="236"/>
        <end position="250"/>
    </location>
</feature>
<feature type="compositionally biased region" description="Low complexity" evidence="1">
    <location>
        <begin position="455"/>
        <end position="466"/>
    </location>
</feature>
<feature type="region of interest" description="Disordered" evidence="1">
    <location>
        <begin position="842"/>
        <end position="892"/>
    </location>
</feature>
<feature type="compositionally biased region" description="Low complexity" evidence="1">
    <location>
        <begin position="1673"/>
        <end position="1694"/>
    </location>
</feature>
<feature type="compositionally biased region" description="Low complexity" evidence="1">
    <location>
        <begin position="65"/>
        <end position="80"/>
    </location>
</feature>
<feature type="compositionally biased region" description="Low complexity" evidence="1">
    <location>
        <begin position="923"/>
        <end position="953"/>
    </location>
</feature>
<reference evidence="3 4" key="1">
    <citation type="submission" date="2024-02" db="EMBL/GenBank/DDBJ databases">
        <title>A chromosome-level genome assembly of Drosophila madeirensis, a fruit fly species endemic to Madeira island.</title>
        <authorList>
            <person name="Tomihara K."/>
            <person name="Llopart A."/>
            <person name="Yamamoto D."/>
        </authorList>
    </citation>
    <scope>NUCLEOTIDE SEQUENCE [LARGE SCALE GENOMIC DNA]</scope>
    <source>
        <strain evidence="3 4">RF1</strain>
    </source>
</reference>
<feature type="compositionally biased region" description="Low complexity" evidence="1">
    <location>
        <begin position="1645"/>
        <end position="1664"/>
    </location>
</feature>
<feature type="region of interest" description="Disordered" evidence="1">
    <location>
        <begin position="159"/>
        <end position="193"/>
    </location>
</feature>
<feature type="region of interest" description="Disordered" evidence="1">
    <location>
        <begin position="1253"/>
        <end position="1275"/>
    </location>
</feature>
<dbReference type="EMBL" id="AP029263">
    <property type="protein sequence ID" value="BFF91479.1"/>
    <property type="molecule type" value="Genomic_DNA"/>
</dbReference>
<feature type="compositionally biased region" description="Low complexity" evidence="1">
    <location>
        <begin position="860"/>
        <end position="876"/>
    </location>
</feature>
<feature type="compositionally biased region" description="Polar residues" evidence="1">
    <location>
        <begin position="1155"/>
        <end position="1167"/>
    </location>
</feature>
<protein>
    <submittedName>
        <fullName evidence="3">Probable serine/threonine-protein kinase</fullName>
    </submittedName>
</protein>
<feature type="compositionally biased region" description="Polar residues" evidence="1">
    <location>
        <begin position="477"/>
        <end position="493"/>
    </location>
</feature>
<dbReference type="GO" id="GO:0005874">
    <property type="term" value="C:microtubule"/>
    <property type="evidence" value="ECO:0007669"/>
    <property type="project" value="InterPro"/>
</dbReference>
<gene>
    <name evidence="3" type="ORF">DMAD_09747</name>
</gene>
<feature type="signal peptide" evidence="2">
    <location>
        <begin position="1"/>
        <end position="15"/>
    </location>
</feature>
<dbReference type="PANTHER" id="PTHR24330:SF19">
    <property type="entry name" value="MEDIATOR OF RNA POLYMERASE II TRANSCRIPTION SUBUNIT 29"/>
    <property type="match status" value="1"/>
</dbReference>
<sequence>MLMLLLAFIMRFVDISKRCAACSRAGIDCPHNGNNNNSNTHSDANGNTATAAGTCWQHVAAASASNSSSTSSGCDSNSSSKENYYAPQQRQQQHLGVTPQQLEQIRFYQRMQQQQLQLLQQQLLQRRRMQQQLRDQGVPAKTTTTAGLTCNQQYLRQQRLQQQQQHQHQHQQQRYSANDNDYLNNNINNQNNNLIVGQGTLKLRRGMTEFSTNNDHRQPHFISASQQKPLQNSPIHQTNPHPQTQTQTQPPHHPHLLQRLAQQQQQQQQQQHRQQTLPHSKQQNGNTAAHIGLGSSPHSPTLGYRNPLNSPTITSNNCCSPFGNTAAQTTAGKRYQQQLTDRLLQQQHLQHCQQQQLQSLGVVAAGAGSDEEDSINEELSEESLKQNVAIVLSNLDRYNNALRSIILNEQLSGISVGGGTGSGSGSGSSSLFLDSSSSLLCCDNDKNFAGNQRCNNSNSNSNNNNNVWGKMAATPESDYNSNATTPGGRSGSEQQQQQQQIGVGGMLCGGVGGGGVTGGVGGGGGGNNLNCSLASSHDFTHDNSDYQWFLDYGYRDGCSGMQRSVLSSLSASYNAMGDLIYYEDLAKNLDANLAEVDMESFRAEDIHSLLSQLPAYCKSLGGANSRLQQSLLLQQQQQHLQQQQQQQQQLEQSSNSNNMMMPHNMMSQTSTTSTNELIDNSFCKSELLFSPVRESHISVDSLDMDAYPDEGEIILTCNKDNYTIAFEGSVLYSDESFYEPNDMALRSKQNCINLHSNLEDIVKRNKALEVSMSRSAQAFHPLCPPMSPKATATAAAAATSAAAAKLQRRSVFLVSPARRYPSGNNNTETITITRHLPQCSVRKSSSLPNLQSEETLPMTQQQQLDRQQQQQQRVEQGAAPLNVSQAISTSTMESCKSRSRNLLPMCQMPISISVSISERLQQQTDLQQQQQHQQQQQVTPTSHQQLPQQQQQQSHRHKHHRCSCSHESQNFCSGSVSSGNSSNPPAFNLVKLFIKQKSTSSGHEEPLLAQASAHTCMDVSSGCWPSSDAASSSSGSLEQRLRKKSMNDSGKGSAVSRHDEEEEEGGHYADQQTPPKQRQLRARADAVFYDDAASSSSTGSLTATNSPAHRRRSMPLRNPQLYQLAAAQTSTASQMSSEASTEEQLTQVPRRGTEAATTRPLSCASSSEMITRSMQTSCGSLSTTRSSLSERYRCVPPSFLEKLNNLGEQRQAPIYVIYPNYALPDLGFVKTTAATPDVIFSPFNYKMTLDGTANSSGSLKKPRSGNSTSSRQSINEDELFKTMDYKHIADWQSLATLLPVEYRRRLQHIPEVKQLVRQLDADLAQRPLFCMSPPLRRNRTHICDCAKYFQQTQAGQGQTQLLDEGSSSGSSQPPSSGYRGSSTLLTDSELDADADPLKQMYVYQYDQQQQMHPTPPQPMPRSILRKANSAQARTKRNSMIEGGQQTQKMSKLEKRRSLQEPPYNYTLGSTDELLADVFEEEEHQQAQAQAQAQSPAVKQRLSRKDLDARARAESFLASLPRSELKYYAEIASILETSGEHVQYDAAALKKEVSRVLSQQKKVSFTDEAAAAAVSALAGDAKRFSTPPNSPNISMAAAMQRRETLDVMEQRKIESNRFKRLQIQWELMSKDSSMLKELACEAATKSGGSTPTSTSNSGSNSAPRSRIPRPVSYPAGRSSTATSTRTAATVVASPSPARVATPPKTVTKSHNKTLSLLSSPRLSRLSSAQQDAANGGKPSSSTRSPSRIVPPKRYSLAGTPTHTPTSAPATGRARTPTNRVAVTAPNTPKRQAGGVAPSPRPTSRVR</sequence>
<dbReference type="PROSITE" id="PS00227">
    <property type="entry name" value="TUBULIN"/>
    <property type="match status" value="1"/>
</dbReference>
<feature type="compositionally biased region" description="Polar residues" evidence="1">
    <location>
        <begin position="842"/>
        <end position="859"/>
    </location>
</feature>
<feature type="compositionally biased region" description="Polar residues" evidence="1">
    <location>
        <begin position="226"/>
        <end position="235"/>
    </location>
</feature>
<feature type="region of interest" description="Disordered" evidence="1">
    <location>
        <begin position="65"/>
        <end position="97"/>
    </location>
</feature>
<keyword evidence="2" id="KW-0732">Signal</keyword>
<feature type="compositionally biased region" description="Low complexity" evidence="1">
    <location>
        <begin position="1756"/>
        <end position="1769"/>
    </location>
</feature>
<feature type="region of interest" description="Disordered" evidence="1">
    <location>
        <begin position="1407"/>
        <end position="1451"/>
    </location>
</feature>
<dbReference type="InterPro" id="IPR017975">
    <property type="entry name" value="Tubulin_CS"/>
</dbReference>
<feature type="region of interest" description="Disordered" evidence="1">
    <location>
        <begin position="1641"/>
        <end position="1805"/>
    </location>
</feature>
<feature type="region of interest" description="Disordered" evidence="1">
    <location>
        <begin position="1356"/>
        <end position="1383"/>
    </location>
</feature>
<feature type="region of interest" description="Disordered" evidence="1">
    <location>
        <begin position="1126"/>
        <end position="1167"/>
    </location>
</feature>
<dbReference type="GO" id="GO:0007017">
    <property type="term" value="P:microtubule-based process"/>
    <property type="evidence" value="ECO:0007669"/>
    <property type="project" value="InterPro"/>
</dbReference>
<feature type="region of interest" description="Disordered" evidence="1">
    <location>
        <begin position="1481"/>
        <end position="1505"/>
    </location>
</feature>
<feature type="compositionally biased region" description="Low complexity" evidence="1">
    <location>
        <begin position="1092"/>
        <end position="1106"/>
    </location>
</feature>
<organism evidence="3 4">
    <name type="scientific">Drosophila madeirensis</name>
    <name type="common">Fruit fly</name>
    <dbReference type="NCBI Taxonomy" id="30013"/>
    <lineage>
        <taxon>Eukaryota</taxon>
        <taxon>Metazoa</taxon>
        <taxon>Ecdysozoa</taxon>
        <taxon>Arthropoda</taxon>
        <taxon>Hexapoda</taxon>
        <taxon>Insecta</taxon>
        <taxon>Pterygota</taxon>
        <taxon>Neoptera</taxon>
        <taxon>Endopterygota</taxon>
        <taxon>Diptera</taxon>
        <taxon>Brachycera</taxon>
        <taxon>Muscomorpha</taxon>
        <taxon>Ephydroidea</taxon>
        <taxon>Drosophilidae</taxon>
        <taxon>Drosophila</taxon>
        <taxon>Sophophora</taxon>
    </lineage>
</organism>
<feature type="region of interest" description="Disordered" evidence="1">
    <location>
        <begin position="226"/>
        <end position="309"/>
    </location>
</feature>
<keyword evidence="4" id="KW-1185">Reference proteome</keyword>
<keyword evidence="3" id="KW-0808">Transferase</keyword>
<feature type="compositionally biased region" description="Polar residues" evidence="1">
    <location>
        <begin position="1727"/>
        <end position="1744"/>
    </location>
</feature>
<feature type="region of interest" description="Disordered" evidence="1">
    <location>
        <begin position="1022"/>
        <end position="1114"/>
    </location>
</feature>
<name>A0AAU9F1L0_DROMD</name>
<accession>A0AAU9F1L0</accession>
<feature type="region of interest" description="Disordered" evidence="1">
    <location>
        <begin position="923"/>
        <end position="962"/>
    </location>
</feature>
<feature type="compositionally biased region" description="Low complexity" evidence="1">
    <location>
        <begin position="1713"/>
        <end position="1726"/>
    </location>
</feature>
<proteinExistence type="predicted"/>
<dbReference type="InterPro" id="IPR052145">
    <property type="entry name" value="Mediator/Homeobox_domain"/>
</dbReference>
<dbReference type="PANTHER" id="PTHR24330">
    <property type="entry name" value="HOMEOBOX PROTEIN BARH-LIKE"/>
    <property type="match status" value="1"/>
</dbReference>
<feature type="compositionally biased region" description="Low complexity" evidence="1">
    <location>
        <begin position="1126"/>
        <end position="1144"/>
    </location>
</feature>
<feature type="compositionally biased region" description="Low complexity" evidence="1">
    <location>
        <begin position="1022"/>
        <end position="1036"/>
    </location>
</feature>
<keyword evidence="3" id="KW-0418">Kinase</keyword>
<feature type="compositionally biased region" description="Low complexity" evidence="1">
    <location>
        <begin position="1356"/>
        <end position="1382"/>
    </location>
</feature>
<feature type="compositionally biased region" description="Low complexity" evidence="1">
    <location>
        <begin position="257"/>
        <end position="279"/>
    </location>
</feature>
<evidence type="ECO:0000313" key="3">
    <source>
        <dbReference type="EMBL" id="BFF91479.1"/>
    </source>
</evidence>
<dbReference type="GO" id="GO:0016301">
    <property type="term" value="F:kinase activity"/>
    <property type="evidence" value="ECO:0007669"/>
    <property type="project" value="UniProtKB-KW"/>
</dbReference>
<dbReference type="GO" id="GO:0005525">
    <property type="term" value="F:GTP binding"/>
    <property type="evidence" value="ECO:0007669"/>
    <property type="project" value="InterPro"/>
</dbReference>
<feature type="compositionally biased region" description="Polar residues" evidence="1">
    <location>
        <begin position="1774"/>
        <end position="1788"/>
    </location>
</feature>